<sequence>MNAHEPEPTTTSDNHDTDEQQQAKTSVLPLPTDDHRDDVQATRTLAELLGEPEPIRQPHDVQWFTATLLAHPGKAVQTAPVIAMVAELLDILRDEHVSDQQAHHALRRAVRWLRIFTTEPPGPTSRHHPDTGGRNYAVSATNLAAATASRQLATAWLRGTSQAAIRTAPVIGVIDQLHADLQYSITNRDAQSRLRHAVALLDVFVTDDQTAPQLP</sequence>
<dbReference type="Proteomes" id="UP000198688">
    <property type="component" value="Chromosome I"/>
</dbReference>
<name>A0A1H2C9M6_9ACTN</name>
<feature type="compositionally biased region" description="Basic and acidic residues" evidence="1">
    <location>
        <begin position="1"/>
        <end position="18"/>
    </location>
</feature>
<accession>A0A1H2C9M6</accession>
<dbReference type="EMBL" id="LT629758">
    <property type="protein sequence ID" value="SDT67064.1"/>
    <property type="molecule type" value="Genomic_DNA"/>
</dbReference>
<dbReference type="RefSeq" id="WP_092547219.1">
    <property type="nucleotide sequence ID" value="NZ_BOMJ01000069.1"/>
</dbReference>
<gene>
    <name evidence="2" type="ORF">SAMN04489716_5422</name>
</gene>
<reference evidence="2 3" key="1">
    <citation type="submission" date="2016-10" db="EMBL/GenBank/DDBJ databases">
        <authorList>
            <person name="de Groot N.N."/>
        </authorList>
    </citation>
    <scope>NUCLEOTIDE SEQUENCE [LARGE SCALE GENOMIC DNA]</scope>
    <source>
        <strain evidence="2 3">DSM 43941</strain>
    </source>
</reference>
<dbReference type="AlphaFoldDB" id="A0A1H2C9M6"/>
<keyword evidence="3" id="KW-1185">Reference proteome</keyword>
<dbReference type="STRING" id="113562.SAMN04489716_5422"/>
<evidence type="ECO:0000313" key="3">
    <source>
        <dbReference type="Proteomes" id="UP000198688"/>
    </source>
</evidence>
<feature type="region of interest" description="Disordered" evidence="1">
    <location>
        <begin position="1"/>
        <end position="35"/>
    </location>
</feature>
<organism evidence="2 3">
    <name type="scientific">Actinoplanes derwentensis</name>
    <dbReference type="NCBI Taxonomy" id="113562"/>
    <lineage>
        <taxon>Bacteria</taxon>
        <taxon>Bacillati</taxon>
        <taxon>Actinomycetota</taxon>
        <taxon>Actinomycetes</taxon>
        <taxon>Micromonosporales</taxon>
        <taxon>Micromonosporaceae</taxon>
        <taxon>Actinoplanes</taxon>
    </lineage>
</organism>
<evidence type="ECO:0000313" key="2">
    <source>
        <dbReference type="EMBL" id="SDT67064.1"/>
    </source>
</evidence>
<proteinExistence type="predicted"/>
<evidence type="ECO:0000256" key="1">
    <source>
        <dbReference type="SAM" id="MobiDB-lite"/>
    </source>
</evidence>
<protein>
    <submittedName>
        <fullName evidence="2">Uncharacterized protein</fullName>
    </submittedName>
</protein>
<dbReference type="OrthoDB" id="3287926at2"/>